<dbReference type="OrthoDB" id="5106738at2"/>
<dbReference type="AlphaFoldDB" id="A0A2N8LAU8"/>
<proteinExistence type="predicted"/>
<protein>
    <recommendedName>
        <fullName evidence="1">AbiJ-NTD3 domain-containing protein</fullName>
    </recommendedName>
</protein>
<name>A0A2N8LAU8_9STRE</name>
<evidence type="ECO:0000313" key="3">
    <source>
        <dbReference type="Proteomes" id="UP000235963"/>
    </source>
</evidence>
<sequence length="425" mass="51141">MNYISDITRRDIFDLFKFGIDNCSIFDESIIFYPYFGRLDELDFLKRIYNLASLPSFDSRFENAEDDIWQHTINNNDYEDFWVFDDARFQLSNGADNIFLNFICEIFHPLVRDEKKDWKLFLKKINSLLQEDGYEIYSVKRISGKDVYGWKTYSKSPKIFFPFSIRFEAQIKKKEINFTLPKNLRYQIVQFLTKNNELLYLSDETGYNYTQHVMDLTFQDLKSYYVPHNYVNNRFIPSSNIDDFILHTTPYSVIDFIELFEKNSLVTDFSEKVVELFKVNNRNIIFKNGEISIHNNLIQETNKFYGKEKGVEELLIEANIFFEKQNYPIACEKIWDAFERLKTYYLPTIDKKQSIQKIIRQISAGDLHIEKIFNTEFKYLTDIGNNFRIRHHEKNKFDINEDHHYIYLYVRCKQLILYVLENIPD</sequence>
<comment type="caution">
    <text evidence="2">The sequence shown here is derived from an EMBL/GenBank/DDBJ whole genome shotgun (WGS) entry which is preliminary data.</text>
</comment>
<dbReference type="Proteomes" id="UP000235963">
    <property type="component" value="Unassembled WGS sequence"/>
</dbReference>
<reference evidence="2 3" key="1">
    <citation type="submission" date="2015-12" db="EMBL/GenBank/DDBJ databases">
        <title>Streptococcus penaeicida sp. nov.</title>
        <authorList>
            <person name="Gomez-Gil B."/>
            <person name="Morales-Covarrubias M."/>
        </authorList>
    </citation>
    <scope>NUCLEOTIDE SEQUENCE [LARGE SCALE GENOMIC DNA]</scope>
    <source>
        <strain evidence="2 3">CAIM 1838</strain>
    </source>
</reference>
<evidence type="ECO:0000313" key="2">
    <source>
        <dbReference type="EMBL" id="PND47284.1"/>
    </source>
</evidence>
<feature type="domain" description="AbiJ-NTD3" evidence="1">
    <location>
        <begin position="4"/>
        <end position="176"/>
    </location>
</feature>
<keyword evidence="3" id="KW-1185">Reference proteome</keyword>
<dbReference type="RefSeq" id="WP_102777868.1">
    <property type="nucleotide sequence ID" value="NZ_LOCM01000029.1"/>
</dbReference>
<dbReference type="InterPro" id="IPR041427">
    <property type="entry name" value="AbiJ-NTD3"/>
</dbReference>
<gene>
    <name evidence="2" type="ORF">AT575_07720</name>
</gene>
<dbReference type="Pfam" id="PF18860">
    <property type="entry name" value="AbiJ_NTD3"/>
    <property type="match status" value="1"/>
</dbReference>
<evidence type="ECO:0000259" key="1">
    <source>
        <dbReference type="Pfam" id="PF18860"/>
    </source>
</evidence>
<accession>A0A2N8LAU8</accession>
<organism evidence="2 3">
    <name type="scientific">Streptococcus penaeicida</name>
    <dbReference type="NCBI Taxonomy" id="1765960"/>
    <lineage>
        <taxon>Bacteria</taxon>
        <taxon>Bacillati</taxon>
        <taxon>Bacillota</taxon>
        <taxon>Bacilli</taxon>
        <taxon>Lactobacillales</taxon>
        <taxon>Streptococcaceae</taxon>
        <taxon>Streptococcus</taxon>
    </lineage>
</organism>
<dbReference type="EMBL" id="LOCM01000029">
    <property type="protein sequence ID" value="PND47284.1"/>
    <property type="molecule type" value="Genomic_DNA"/>
</dbReference>